<dbReference type="InterPro" id="IPR002049">
    <property type="entry name" value="LE_dom"/>
</dbReference>
<name>A0A1B6FUW3_9HEMI</name>
<comment type="caution">
    <text evidence="1">Lacks conserved residue(s) required for the propagation of feature annotation.</text>
</comment>
<reference evidence="3" key="1">
    <citation type="submission" date="2015-11" db="EMBL/GenBank/DDBJ databases">
        <title>De novo transcriptome assembly of four potential Pierce s Disease insect vectors from Arizona vineyards.</title>
        <authorList>
            <person name="Tassone E.E."/>
        </authorList>
    </citation>
    <scope>NUCLEOTIDE SEQUENCE</scope>
</reference>
<feature type="disulfide bond" evidence="1">
    <location>
        <begin position="75"/>
        <end position="84"/>
    </location>
</feature>
<keyword evidence="1" id="KW-0245">EGF-like domain</keyword>
<feature type="non-terminal residue" evidence="3">
    <location>
        <position position="142"/>
    </location>
</feature>
<feature type="non-terminal residue" evidence="3">
    <location>
        <position position="1"/>
    </location>
</feature>
<dbReference type="PROSITE" id="PS00022">
    <property type="entry name" value="EGF_1"/>
    <property type="match status" value="2"/>
</dbReference>
<feature type="domain" description="EGF-like" evidence="2">
    <location>
        <begin position="48"/>
        <end position="85"/>
    </location>
</feature>
<evidence type="ECO:0000313" key="3">
    <source>
        <dbReference type="EMBL" id="JAS53793.1"/>
    </source>
</evidence>
<organism evidence="3">
    <name type="scientific">Cuerna arida</name>
    <dbReference type="NCBI Taxonomy" id="1464854"/>
    <lineage>
        <taxon>Eukaryota</taxon>
        <taxon>Metazoa</taxon>
        <taxon>Ecdysozoa</taxon>
        <taxon>Arthropoda</taxon>
        <taxon>Hexapoda</taxon>
        <taxon>Insecta</taxon>
        <taxon>Pterygota</taxon>
        <taxon>Neoptera</taxon>
        <taxon>Paraneoptera</taxon>
        <taxon>Hemiptera</taxon>
        <taxon>Auchenorrhyncha</taxon>
        <taxon>Membracoidea</taxon>
        <taxon>Cicadellidae</taxon>
        <taxon>Cicadellinae</taxon>
        <taxon>Proconiini</taxon>
        <taxon>Cuerna</taxon>
    </lineage>
</organism>
<evidence type="ECO:0000259" key="2">
    <source>
        <dbReference type="PROSITE" id="PS50026"/>
    </source>
</evidence>
<dbReference type="InterPro" id="IPR000742">
    <property type="entry name" value="EGF"/>
</dbReference>
<dbReference type="PROSITE" id="PS01248">
    <property type="entry name" value="EGF_LAM_1"/>
    <property type="match status" value="2"/>
</dbReference>
<keyword evidence="1" id="KW-1015">Disulfide bond</keyword>
<dbReference type="CDD" id="cd00055">
    <property type="entry name" value="EGF_Lam"/>
    <property type="match status" value="1"/>
</dbReference>
<dbReference type="SUPFAM" id="SSF57196">
    <property type="entry name" value="EGF/Laminin"/>
    <property type="match status" value="2"/>
</dbReference>
<sequence length="142" mass="16094">PLTSPSNQFTQRCRLDYDGQATCDCPVGYKGRRCESCDINYSGNPLLPGDYCKLSACNPIGSLAQTYDEFGQCRCKDYFVGKTCDQCQERTFYVEDEFKKDCIPCFCMGITDQCTSTSWYRDKITAAFVTSTNNIELVNYET</sequence>
<dbReference type="PROSITE" id="PS50026">
    <property type="entry name" value="EGF_3"/>
    <property type="match status" value="1"/>
</dbReference>
<dbReference type="GO" id="GO:0048513">
    <property type="term" value="P:animal organ development"/>
    <property type="evidence" value="ECO:0007669"/>
    <property type="project" value="UniProtKB-ARBA"/>
</dbReference>
<dbReference type="EMBL" id="GECZ01015976">
    <property type="protein sequence ID" value="JAS53793.1"/>
    <property type="molecule type" value="Transcribed_RNA"/>
</dbReference>
<protein>
    <recommendedName>
        <fullName evidence="2">EGF-like domain-containing protein</fullName>
    </recommendedName>
</protein>
<proteinExistence type="predicted"/>
<accession>A0A1B6FUW3</accession>
<dbReference type="GO" id="GO:0048731">
    <property type="term" value="P:system development"/>
    <property type="evidence" value="ECO:0007669"/>
    <property type="project" value="UniProtKB-ARBA"/>
</dbReference>
<gene>
    <name evidence="3" type="ORF">g.1702</name>
</gene>
<dbReference type="Gene3D" id="2.10.25.10">
    <property type="entry name" value="Laminin"/>
    <property type="match status" value="2"/>
</dbReference>
<dbReference type="AlphaFoldDB" id="A0A1B6FUW3"/>
<dbReference type="Pfam" id="PF00053">
    <property type="entry name" value="EGF_laminin"/>
    <property type="match status" value="2"/>
</dbReference>
<evidence type="ECO:0000256" key="1">
    <source>
        <dbReference type="PROSITE-ProRule" id="PRU00076"/>
    </source>
</evidence>